<evidence type="ECO:0000313" key="4">
    <source>
        <dbReference type="EMBL" id="MQS37341.1"/>
    </source>
</evidence>
<dbReference type="InterPro" id="IPR010499">
    <property type="entry name" value="AraC_E-bd"/>
</dbReference>
<organism evidence="4 5">
    <name type="scientific">Streptomyces katsurahamanus</name>
    <dbReference type="NCBI Taxonomy" id="2577098"/>
    <lineage>
        <taxon>Bacteria</taxon>
        <taxon>Bacillati</taxon>
        <taxon>Actinomycetota</taxon>
        <taxon>Actinomycetes</taxon>
        <taxon>Kitasatosporales</taxon>
        <taxon>Streptomycetaceae</taxon>
        <taxon>Streptomyces</taxon>
    </lineage>
</organism>
<keyword evidence="5" id="KW-1185">Reference proteome</keyword>
<dbReference type="SMART" id="SM00871">
    <property type="entry name" value="AraC_E_bind"/>
    <property type="match status" value="1"/>
</dbReference>
<dbReference type="Pfam" id="PF06445">
    <property type="entry name" value="GyrI-like"/>
    <property type="match status" value="1"/>
</dbReference>
<evidence type="ECO:0000256" key="1">
    <source>
        <dbReference type="ARBA" id="ARBA00023125"/>
    </source>
</evidence>
<dbReference type="InterPro" id="IPR009061">
    <property type="entry name" value="DNA-bd_dom_put_sf"/>
</dbReference>
<name>A0ABW9NVK4_9ACTN</name>
<dbReference type="PANTHER" id="PTHR30204:SF97">
    <property type="entry name" value="MERR FAMILY REGULATORY PROTEIN"/>
    <property type="match status" value="1"/>
</dbReference>
<dbReference type="SUPFAM" id="SSF46955">
    <property type="entry name" value="Putative DNA-binding domain"/>
    <property type="match status" value="1"/>
</dbReference>
<proteinExistence type="predicted"/>
<keyword evidence="1" id="KW-0238">DNA-binding</keyword>
<dbReference type="PANTHER" id="PTHR30204">
    <property type="entry name" value="REDOX-CYCLING DRUG-SENSING TRANSCRIPTIONAL ACTIVATOR SOXR"/>
    <property type="match status" value="1"/>
</dbReference>
<evidence type="ECO:0000259" key="3">
    <source>
        <dbReference type="PROSITE" id="PS50937"/>
    </source>
</evidence>
<dbReference type="SUPFAM" id="SSF55136">
    <property type="entry name" value="Probable bacterial effector-binding domain"/>
    <property type="match status" value="1"/>
</dbReference>
<dbReference type="SMART" id="SM00422">
    <property type="entry name" value="HTH_MERR"/>
    <property type="match status" value="1"/>
</dbReference>
<protein>
    <submittedName>
        <fullName evidence="4">MerR family transcriptional regulator</fullName>
    </submittedName>
</protein>
<dbReference type="Proteomes" id="UP000460558">
    <property type="component" value="Unassembled WGS sequence"/>
</dbReference>
<dbReference type="InterPro" id="IPR029442">
    <property type="entry name" value="GyrI-like"/>
</dbReference>
<sequence length="386" mass="40532">MTTPPPDRSPGNAPGAGGDRPQLAREGKGAQTSVAGRKAPAGTRRPPAATQRRAGRIGEPGGDRAAAVHTYHEQGITAAPRVRPGPTGRPAARLTGSAGSAGSAAGTAAALTVGDFSRATGLSVKSLRHYHQVGLLIPVQVNRDSGYRYYAPDQIPAAQVIRRLRDLDMPVTAVKAVLTASDPVIRNALITAHLDRLEAELARTRATVGSLRDLLQRPATAPLVEHRTVPATRAVGIRQTLTMEDALPWWQGALGELNATVRAQGLTRTGPSGGLSSIGLCREGQGEATVYIPVAGTTRPIGRVVPLFVPAAELAIVPHRGSPAGVGALCDELDSYALRHEISVDGPMRTYHLREPEPSPDPDQWEIEIGRPVFRADNPTAGRASA</sequence>
<evidence type="ECO:0000313" key="5">
    <source>
        <dbReference type="Proteomes" id="UP000460558"/>
    </source>
</evidence>
<dbReference type="Pfam" id="PF13411">
    <property type="entry name" value="MerR_1"/>
    <property type="match status" value="1"/>
</dbReference>
<reference evidence="4 5" key="1">
    <citation type="submission" date="2019-06" db="EMBL/GenBank/DDBJ databases">
        <title>Comparative genomics and metabolomics analyses of clavulanic acid producing Streptomyces species provides insight into specialized metabolism and evolution of beta-lactam biosynthetic gene clusters.</title>
        <authorList>
            <person name="Moore M.A."/>
            <person name="Cruz-Morales P."/>
            <person name="Barona Gomez F."/>
            <person name="Kapil T."/>
        </authorList>
    </citation>
    <scope>NUCLEOTIDE SEQUENCE [LARGE SCALE GENOMIC DNA]</scope>
    <source>
        <strain evidence="4 5">T-272</strain>
    </source>
</reference>
<dbReference type="InterPro" id="IPR000551">
    <property type="entry name" value="MerR-type_HTH_dom"/>
</dbReference>
<dbReference type="Gene3D" id="1.10.1660.10">
    <property type="match status" value="1"/>
</dbReference>
<dbReference type="Gene3D" id="3.20.80.10">
    <property type="entry name" value="Regulatory factor, effector binding domain"/>
    <property type="match status" value="1"/>
</dbReference>
<gene>
    <name evidence="4" type="ORF">FFZ77_17435</name>
</gene>
<feature type="compositionally biased region" description="Low complexity" evidence="2">
    <location>
        <begin position="35"/>
        <end position="52"/>
    </location>
</feature>
<feature type="domain" description="HTH merR-type" evidence="3">
    <location>
        <begin position="110"/>
        <end position="180"/>
    </location>
</feature>
<evidence type="ECO:0000256" key="2">
    <source>
        <dbReference type="SAM" id="MobiDB-lite"/>
    </source>
</evidence>
<dbReference type="EMBL" id="VDEQ01000192">
    <property type="protein sequence ID" value="MQS37341.1"/>
    <property type="molecule type" value="Genomic_DNA"/>
</dbReference>
<dbReference type="InterPro" id="IPR047057">
    <property type="entry name" value="MerR_fam"/>
</dbReference>
<dbReference type="CDD" id="cd01107">
    <property type="entry name" value="HTH_BmrR"/>
    <property type="match status" value="1"/>
</dbReference>
<accession>A0ABW9NVK4</accession>
<comment type="caution">
    <text evidence="4">The sequence shown here is derived from an EMBL/GenBank/DDBJ whole genome shotgun (WGS) entry which is preliminary data.</text>
</comment>
<feature type="region of interest" description="Disordered" evidence="2">
    <location>
        <begin position="1"/>
        <end position="101"/>
    </location>
</feature>
<feature type="compositionally biased region" description="Low complexity" evidence="2">
    <location>
        <begin position="91"/>
        <end position="101"/>
    </location>
</feature>
<dbReference type="InterPro" id="IPR011256">
    <property type="entry name" value="Reg_factor_effector_dom_sf"/>
</dbReference>
<dbReference type="PROSITE" id="PS50937">
    <property type="entry name" value="HTH_MERR_2"/>
    <property type="match status" value="1"/>
</dbReference>